<dbReference type="InterPro" id="IPR002818">
    <property type="entry name" value="DJ-1/PfpI"/>
</dbReference>
<organism evidence="3 4">
    <name type="scientific">Marchantia polymorpha subsp. ruderalis</name>
    <dbReference type="NCBI Taxonomy" id="1480154"/>
    <lineage>
        <taxon>Eukaryota</taxon>
        <taxon>Viridiplantae</taxon>
        <taxon>Streptophyta</taxon>
        <taxon>Embryophyta</taxon>
        <taxon>Marchantiophyta</taxon>
        <taxon>Marchantiopsida</taxon>
        <taxon>Marchantiidae</taxon>
        <taxon>Marchantiales</taxon>
        <taxon>Marchantiaceae</taxon>
        <taxon>Marchantia</taxon>
    </lineage>
</organism>
<dbReference type="Pfam" id="PF01965">
    <property type="entry name" value="DJ-1_PfpI"/>
    <property type="match status" value="1"/>
</dbReference>
<accession>A0A176VLF2</accession>
<dbReference type="GO" id="GO:0006355">
    <property type="term" value="P:regulation of DNA-templated transcription"/>
    <property type="evidence" value="ECO:0007669"/>
    <property type="project" value="TreeGrafter"/>
</dbReference>
<dbReference type="AlphaFoldDB" id="A0A176VLF2"/>
<reference evidence="2" key="2">
    <citation type="journal article" date="2019" name="Curr. Biol.">
        <title>Chromatin organization in early land plants reveals an ancestral association between H3K27me3, transposons, and constitutive heterochromatin.</title>
        <authorList>
            <person name="Montgomery S.A."/>
            <person name="Tanizawa Y."/>
            <person name="Galik B."/>
            <person name="Wang N."/>
            <person name="Ito T."/>
            <person name="Mochizuki T."/>
            <person name="Akimcheva S."/>
            <person name="Bowman J."/>
            <person name="Cognat V."/>
            <person name="Drouard L."/>
            <person name="Ekker H."/>
            <person name="Houng S."/>
            <person name="Kohchi T."/>
            <person name="Lin S."/>
            <person name="Liu L.D."/>
            <person name="Nakamura Y."/>
            <person name="Valeeva L.R."/>
            <person name="Shakirov E.V."/>
            <person name="Shippen D.E."/>
            <person name="Wei W."/>
            <person name="Yagura M."/>
            <person name="Yamaoka S."/>
            <person name="Yamato K.T."/>
            <person name="Liu C."/>
            <person name="Berger F."/>
        </authorList>
    </citation>
    <scope>NUCLEOTIDE SEQUENCE [LARGE SCALE GENOMIC DNA]</scope>
    <source>
        <strain evidence="2">Tak-1</strain>
    </source>
</reference>
<feature type="domain" description="DJ-1/PfpI" evidence="1">
    <location>
        <begin position="11"/>
        <end position="170"/>
    </location>
</feature>
<gene>
    <name evidence="3" type="ORF">AXG93_1275s1410</name>
    <name evidence="2" type="ORF">Mp_6g12190</name>
</gene>
<reference evidence="3 4" key="1">
    <citation type="submission" date="2016-03" db="EMBL/GenBank/DDBJ databases">
        <title>Mechanisms controlling the formation of the plant cell surface in tip-growing cells are functionally conserved among land plants.</title>
        <authorList>
            <person name="Honkanen S."/>
            <person name="Jones V.A."/>
            <person name="Morieri G."/>
            <person name="Champion C."/>
            <person name="Hetherington A.J."/>
            <person name="Kelly S."/>
            <person name="Saint-Marcoux D."/>
            <person name="Proust H."/>
            <person name="Prescott H."/>
            <person name="Dolan L."/>
        </authorList>
    </citation>
    <scope>NUCLEOTIDE SEQUENCE [LARGE SCALE GENOMIC DNA]</scope>
    <source>
        <strain evidence="4">cv. Tak-1 and cv. Tak-2</strain>
        <tissue evidence="3">Whole gametophyte</tissue>
    </source>
</reference>
<dbReference type="InterPro" id="IPR029062">
    <property type="entry name" value="Class_I_gatase-like"/>
</dbReference>
<dbReference type="EMBL" id="AP019871">
    <property type="protein sequence ID" value="BBN14492.1"/>
    <property type="molecule type" value="Genomic_DNA"/>
</dbReference>
<evidence type="ECO:0000313" key="5">
    <source>
        <dbReference type="Proteomes" id="UP001162541"/>
    </source>
</evidence>
<dbReference type="SUPFAM" id="SSF52317">
    <property type="entry name" value="Class I glutamine amidotransferase-like"/>
    <property type="match status" value="1"/>
</dbReference>
<proteinExistence type="predicted"/>
<evidence type="ECO:0000259" key="1">
    <source>
        <dbReference type="Pfam" id="PF01965"/>
    </source>
</evidence>
<dbReference type="InterPro" id="IPR052158">
    <property type="entry name" value="INH-QAR"/>
</dbReference>
<dbReference type="Proteomes" id="UP000077202">
    <property type="component" value="Unassembled WGS sequence"/>
</dbReference>
<evidence type="ECO:0000313" key="3">
    <source>
        <dbReference type="EMBL" id="OAE21730.1"/>
    </source>
</evidence>
<dbReference type="EMBL" id="LVLJ01003353">
    <property type="protein sequence ID" value="OAE21730.1"/>
    <property type="molecule type" value="Genomic_DNA"/>
</dbReference>
<reference evidence="5" key="3">
    <citation type="journal article" date="2020" name="Curr. Biol.">
        <title>Chromatin organization in early land plants reveals an ancestral association between H3K27me3, transposons, and constitutive heterochromatin.</title>
        <authorList>
            <person name="Montgomery S.A."/>
            <person name="Tanizawa Y."/>
            <person name="Galik B."/>
            <person name="Wang N."/>
            <person name="Ito T."/>
            <person name="Mochizuki T."/>
            <person name="Akimcheva S."/>
            <person name="Bowman J.L."/>
            <person name="Cognat V."/>
            <person name="Marechal-Drouard L."/>
            <person name="Ekker H."/>
            <person name="Hong S.F."/>
            <person name="Kohchi T."/>
            <person name="Lin S.S."/>
            <person name="Liu L.D."/>
            <person name="Nakamura Y."/>
            <person name="Valeeva L.R."/>
            <person name="Shakirov E.V."/>
            <person name="Shippen D.E."/>
            <person name="Wei W.L."/>
            <person name="Yagura M."/>
            <person name="Yamaoka S."/>
            <person name="Yamato K.T."/>
            <person name="Liu C."/>
            <person name="Berger F."/>
        </authorList>
    </citation>
    <scope>NUCLEOTIDE SEQUENCE [LARGE SCALE GENOMIC DNA]</scope>
    <source>
        <strain evidence="5">Tak-1</strain>
    </source>
</reference>
<dbReference type="Gene3D" id="3.40.50.880">
    <property type="match status" value="1"/>
</dbReference>
<evidence type="ECO:0000313" key="4">
    <source>
        <dbReference type="Proteomes" id="UP000077202"/>
    </source>
</evidence>
<dbReference type="CDD" id="cd03139">
    <property type="entry name" value="GATase1_PfpI_2"/>
    <property type="match status" value="1"/>
</dbReference>
<keyword evidence="4" id="KW-1185">Reference proteome</keyword>
<name>A0A176VLF2_MARPO</name>
<protein>
    <recommendedName>
        <fullName evidence="1">DJ-1/PfpI domain-containing protein</fullName>
    </recommendedName>
</protein>
<sequence>MTEESKTLVLAIPIFNGITVLDAVGPYECLHVLPNVKVVFVSHQAGPYKATLGYLSLSATHSFDEVPHPDIIVVPGGPGIMLLLDDKPFLDWIRKAHETSMYTTSVCSGSLMLGAAGLLKGLTAATHWNVYDILESYGAKPTADRVVQEGKILTAAGVSSGIDMGLKLVSLITDEKTAKSVQLLLEYDPQPPFDTGCLKKAAAEPDVIERAKSIGYRLRAHAIDNHGNHVGEMVFS</sequence>
<evidence type="ECO:0000313" key="2">
    <source>
        <dbReference type="EMBL" id="BBN14492.1"/>
    </source>
</evidence>
<dbReference type="PANTHER" id="PTHR43130:SF2">
    <property type="entry name" value="DJ-1_PFPI DOMAIN-CONTAINING PROTEIN"/>
    <property type="match status" value="1"/>
</dbReference>
<dbReference type="Proteomes" id="UP001162541">
    <property type="component" value="Chromosome 6"/>
</dbReference>
<dbReference type="PANTHER" id="PTHR43130">
    <property type="entry name" value="ARAC-FAMILY TRANSCRIPTIONAL REGULATOR"/>
    <property type="match status" value="1"/>
</dbReference>